<feature type="compositionally biased region" description="Polar residues" evidence="1">
    <location>
        <begin position="8"/>
        <end position="21"/>
    </location>
</feature>
<evidence type="ECO:0000313" key="2">
    <source>
        <dbReference type="EMBL" id="KAJ5265066.1"/>
    </source>
</evidence>
<accession>A0ABQ8WEP7</accession>
<evidence type="ECO:0000313" key="3">
    <source>
        <dbReference type="Proteomes" id="UP001220256"/>
    </source>
</evidence>
<organism evidence="2 3">
    <name type="scientific">Penicillium chrysogenum</name>
    <name type="common">Penicillium notatum</name>
    <dbReference type="NCBI Taxonomy" id="5076"/>
    <lineage>
        <taxon>Eukaryota</taxon>
        <taxon>Fungi</taxon>
        <taxon>Dikarya</taxon>
        <taxon>Ascomycota</taxon>
        <taxon>Pezizomycotina</taxon>
        <taxon>Eurotiomycetes</taxon>
        <taxon>Eurotiomycetidae</taxon>
        <taxon>Eurotiales</taxon>
        <taxon>Aspergillaceae</taxon>
        <taxon>Penicillium</taxon>
        <taxon>Penicillium chrysogenum species complex</taxon>
    </lineage>
</organism>
<gene>
    <name evidence="2" type="ORF">N7505_007859</name>
</gene>
<feature type="region of interest" description="Disordered" evidence="1">
    <location>
        <begin position="1"/>
        <end position="69"/>
    </location>
</feature>
<proteinExistence type="predicted"/>
<evidence type="ECO:0000256" key="1">
    <source>
        <dbReference type="SAM" id="MobiDB-lite"/>
    </source>
</evidence>
<dbReference type="EMBL" id="JAPVEB010000004">
    <property type="protein sequence ID" value="KAJ5265066.1"/>
    <property type="molecule type" value="Genomic_DNA"/>
</dbReference>
<dbReference type="Proteomes" id="UP001220256">
    <property type="component" value="Unassembled WGS sequence"/>
</dbReference>
<keyword evidence="3" id="KW-1185">Reference proteome</keyword>
<name>A0ABQ8WEP7_PENCH</name>
<reference evidence="2 3" key="1">
    <citation type="journal article" date="2023" name="IMA Fungus">
        <title>Comparative genomic study of the Penicillium genus elucidates a diverse pangenome and 15 lateral gene transfer events.</title>
        <authorList>
            <person name="Petersen C."/>
            <person name="Sorensen T."/>
            <person name="Nielsen M.R."/>
            <person name="Sondergaard T.E."/>
            <person name="Sorensen J.L."/>
            <person name="Fitzpatrick D.A."/>
            <person name="Frisvad J.C."/>
            <person name="Nielsen K.L."/>
        </authorList>
    </citation>
    <scope>NUCLEOTIDE SEQUENCE [LARGE SCALE GENOMIC DNA]</scope>
    <source>
        <strain evidence="2 3">IBT 3361</strain>
    </source>
</reference>
<comment type="caution">
    <text evidence="2">The sequence shown here is derived from an EMBL/GenBank/DDBJ whole genome shotgun (WGS) entry which is preliminary data.</text>
</comment>
<protein>
    <submittedName>
        <fullName evidence="2">Uncharacterized protein</fullName>
    </submittedName>
</protein>
<sequence>MAEKDISSLINELNLDSTQPHHTFIQPLKEDDVYKPKTHTRHCSQPGCPRLRDDYSSPQQNRTPTHHSRQERLALKANNSANTTELSSSTKVNFDSAPKLDIQSASAEAVAANDPPPSQVKPSHVYIVQIMWPSEEVEGVYYSSKNANSRAMEYLNTQRGINASDISEKRGRFGQATMTSKVVKRMWTHTGTL</sequence>